<organism evidence="1 2">
    <name type="scientific">Sphenostylis stenocarpa</name>
    <dbReference type="NCBI Taxonomy" id="92480"/>
    <lineage>
        <taxon>Eukaryota</taxon>
        <taxon>Viridiplantae</taxon>
        <taxon>Streptophyta</taxon>
        <taxon>Embryophyta</taxon>
        <taxon>Tracheophyta</taxon>
        <taxon>Spermatophyta</taxon>
        <taxon>Magnoliopsida</taxon>
        <taxon>eudicotyledons</taxon>
        <taxon>Gunneridae</taxon>
        <taxon>Pentapetalae</taxon>
        <taxon>rosids</taxon>
        <taxon>fabids</taxon>
        <taxon>Fabales</taxon>
        <taxon>Fabaceae</taxon>
        <taxon>Papilionoideae</taxon>
        <taxon>50 kb inversion clade</taxon>
        <taxon>NPAAA clade</taxon>
        <taxon>indigoferoid/millettioid clade</taxon>
        <taxon>Phaseoleae</taxon>
        <taxon>Sphenostylis</taxon>
    </lineage>
</organism>
<evidence type="ECO:0000313" key="1">
    <source>
        <dbReference type="EMBL" id="CAJ1939374.1"/>
    </source>
</evidence>
<accession>A0AA86S8Y3</accession>
<dbReference type="Proteomes" id="UP001189624">
    <property type="component" value="Chromosome 3"/>
</dbReference>
<sequence>MVGPTTRSFYDMTKTGVTEPYGESHTFANNAMSSPIILSMFSSDPHRKRHSKVIHQFKEGFSLD</sequence>
<keyword evidence="2" id="KW-1185">Reference proteome</keyword>
<dbReference type="Gramene" id="rna-AYBTSS11_LOCUS9091">
    <property type="protein sequence ID" value="CAJ1939374.1"/>
    <property type="gene ID" value="gene-AYBTSS11_LOCUS9091"/>
</dbReference>
<reference evidence="1" key="1">
    <citation type="submission" date="2023-10" db="EMBL/GenBank/DDBJ databases">
        <authorList>
            <person name="Domelevo Entfellner J.-B."/>
        </authorList>
    </citation>
    <scope>NUCLEOTIDE SEQUENCE</scope>
</reference>
<proteinExistence type="predicted"/>
<evidence type="ECO:0000313" key="2">
    <source>
        <dbReference type="Proteomes" id="UP001189624"/>
    </source>
</evidence>
<name>A0AA86S8Y3_9FABA</name>
<dbReference type="AlphaFoldDB" id="A0AA86S8Y3"/>
<gene>
    <name evidence="1" type="ORF">AYBTSS11_LOCUS9091</name>
</gene>
<dbReference type="EMBL" id="OY731400">
    <property type="protein sequence ID" value="CAJ1939374.1"/>
    <property type="molecule type" value="Genomic_DNA"/>
</dbReference>
<protein>
    <submittedName>
        <fullName evidence="1">Uncharacterized protein</fullName>
    </submittedName>
</protein>